<organism evidence="2">
    <name type="scientific">Lysobacter firmicutimachus</name>
    <dbReference type="NCBI Taxonomy" id="1792846"/>
    <lineage>
        <taxon>Bacteria</taxon>
        <taxon>Pseudomonadati</taxon>
        <taxon>Pseudomonadota</taxon>
        <taxon>Gammaproteobacteria</taxon>
        <taxon>Lysobacterales</taxon>
        <taxon>Lysobacteraceae</taxon>
        <taxon>Lysobacter</taxon>
    </lineage>
</organism>
<name>A0AAU8MQW6_9GAMM</name>
<feature type="transmembrane region" description="Helical" evidence="1">
    <location>
        <begin position="103"/>
        <end position="123"/>
    </location>
</feature>
<dbReference type="EMBL" id="CP159925">
    <property type="protein sequence ID" value="XCO73947.1"/>
    <property type="molecule type" value="Genomic_DNA"/>
</dbReference>
<feature type="transmembrane region" description="Helical" evidence="1">
    <location>
        <begin position="29"/>
        <end position="49"/>
    </location>
</feature>
<keyword evidence="1" id="KW-0472">Membrane</keyword>
<keyword evidence="1" id="KW-1133">Transmembrane helix</keyword>
<protein>
    <submittedName>
        <fullName evidence="2">Uncharacterized protein</fullName>
    </submittedName>
</protein>
<reference evidence="2" key="1">
    <citation type="submission" date="2024-06" db="EMBL/GenBank/DDBJ databases">
        <authorList>
            <person name="Li S."/>
        </authorList>
    </citation>
    <scope>NUCLEOTIDE SEQUENCE</scope>
    <source>
        <strain evidence="2">SR10</strain>
    </source>
</reference>
<dbReference type="AlphaFoldDB" id="A0AAU8MQW6"/>
<gene>
    <name evidence="2" type="ORF">ABU614_16345</name>
</gene>
<feature type="transmembrane region" description="Helical" evidence="1">
    <location>
        <begin position="69"/>
        <end position="91"/>
    </location>
</feature>
<dbReference type="RefSeq" id="WP_363796826.1">
    <property type="nucleotide sequence ID" value="NZ_CP159925.1"/>
</dbReference>
<accession>A0AAU8MQW6</accession>
<keyword evidence="1" id="KW-0812">Transmembrane</keyword>
<proteinExistence type="predicted"/>
<sequence>MKTAHKFLIWLAVLPLSVLLVRLTGQGAWLLGGLVALIATILYGSDLHAQALQATDAKRGSLRRLALELPRFVLAAVCMAIGLACLGWLGWTVWQPQSLALKQALVLAGMALLMLGGGAALFFEALRGPPPQVRDWFSVRFDEHEVHILARPPGEAPFEGSFAWDAIERVIFKDGGIYRSDVFYVFVRGGERAFAVLTEGEGGSAFCGALCERGHFPPEIFFQAMGSTGGETYVWPPLESDGKS</sequence>
<feature type="transmembrane region" description="Helical" evidence="1">
    <location>
        <begin position="7"/>
        <end position="23"/>
    </location>
</feature>
<evidence type="ECO:0000256" key="1">
    <source>
        <dbReference type="SAM" id="Phobius"/>
    </source>
</evidence>
<evidence type="ECO:0000313" key="2">
    <source>
        <dbReference type="EMBL" id="XCO73947.1"/>
    </source>
</evidence>